<dbReference type="Proteomes" id="UP001152797">
    <property type="component" value="Unassembled WGS sequence"/>
</dbReference>
<organism evidence="1">
    <name type="scientific">Cladocopium goreaui</name>
    <dbReference type="NCBI Taxonomy" id="2562237"/>
    <lineage>
        <taxon>Eukaryota</taxon>
        <taxon>Sar</taxon>
        <taxon>Alveolata</taxon>
        <taxon>Dinophyceae</taxon>
        <taxon>Suessiales</taxon>
        <taxon>Symbiodiniaceae</taxon>
        <taxon>Cladocopium</taxon>
    </lineage>
</organism>
<dbReference type="EMBL" id="CAMXCT030000913">
    <property type="protein sequence ID" value="CAL4772055.1"/>
    <property type="molecule type" value="Genomic_DNA"/>
</dbReference>
<reference evidence="2 3" key="2">
    <citation type="submission" date="2024-05" db="EMBL/GenBank/DDBJ databases">
        <authorList>
            <person name="Chen Y."/>
            <person name="Shah S."/>
            <person name="Dougan E. K."/>
            <person name="Thang M."/>
            <person name="Chan C."/>
        </authorList>
    </citation>
    <scope>NUCLEOTIDE SEQUENCE [LARGE SCALE GENOMIC DNA]</scope>
</reference>
<evidence type="ECO:0000313" key="3">
    <source>
        <dbReference type="Proteomes" id="UP001152797"/>
    </source>
</evidence>
<sequence>MTLLVGKSGKLFSMHGCSIKDILVNREVVLATIKGMNGNPRVSAYTLQKAILTVFQDLKLYPAGIYSDIPAVQSWALKYGVAIKKLVSRLRRLMRRSETSKYDKLTEVKRTARSYGWGELAPKSSSGKKVDPCQKIYLFVLKSVFCQKNLWVQHEIQL</sequence>
<dbReference type="EMBL" id="CAMXCT020000913">
    <property type="protein sequence ID" value="CAL1138118.1"/>
    <property type="molecule type" value="Genomic_DNA"/>
</dbReference>
<keyword evidence="3" id="KW-1185">Reference proteome</keyword>
<dbReference type="EMBL" id="CAMXCT010000913">
    <property type="protein sequence ID" value="CAI3984743.1"/>
    <property type="molecule type" value="Genomic_DNA"/>
</dbReference>
<gene>
    <name evidence="1" type="ORF">C1SCF055_LOCUS12262</name>
</gene>
<evidence type="ECO:0000313" key="2">
    <source>
        <dbReference type="EMBL" id="CAL4772055.1"/>
    </source>
</evidence>
<accession>A0A9P1C5Z8</accession>
<name>A0A9P1C5Z8_9DINO</name>
<protein>
    <submittedName>
        <fullName evidence="1">Uncharacterized protein</fullName>
    </submittedName>
</protein>
<proteinExistence type="predicted"/>
<comment type="caution">
    <text evidence="1">The sequence shown here is derived from an EMBL/GenBank/DDBJ whole genome shotgun (WGS) entry which is preliminary data.</text>
</comment>
<reference evidence="1" key="1">
    <citation type="submission" date="2022-10" db="EMBL/GenBank/DDBJ databases">
        <authorList>
            <person name="Chen Y."/>
            <person name="Dougan E. K."/>
            <person name="Chan C."/>
            <person name="Rhodes N."/>
            <person name="Thang M."/>
        </authorList>
    </citation>
    <scope>NUCLEOTIDE SEQUENCE</scope>
</reference>
<evidence type="ECO:0000313" key="1">
    <source>
        <dbReference type="EMBL" id="CAI3984743.1"/>
    </source>
</evidence>
<dbReference type="AlphaFoldDB" id="A0A9P1C5Z8"/>